<evidence type="ECO:0000259" key="8">
    <source>
        <dbReference type="Pfam" id="PF07992"/>
    </source>
</evidence>
<evidence type="ECO:0000256" key="2">
    <source>
        <dbReference type="ARBA" id="ARBA00010139"/>
    </source>
</evidence>
<dbReference type="AlphaFoldDB" id="A0A8E4DIQ2"/>
<reference evidence="9" key="1">
    <citation type="journal article" date="2021" name="Biosci. Biotechnol. Biochem.">
        <title>Cloning, expression, and characterization of Baeyer-Villiger monooxygenases from eukaryotic Exophiala jeanselmei strain KUFI-6N.</title>
        <authorList>
            <person name="Yamamoto T."/>
            <person name="Kobayashi K."/>
            <person name="Hasegawa Y."/>
            <person name="Iwaki H."/>
        </authorList>
    </citation>
    <scope>NUCLEOTIDE SEQUENCE</scope>
    <source>
        <strain evidence="9">KUFI-6N</strain>
    </source>
</reference>
<evidence type="ECO:0000256" key="4">
    <source>
        <dbReference type="ARBA" id="ARBA00022827"/>
    </source>
</evidence>
<proteinExistence type="inferred from homology"/>
<keyword evidence="6" id="KW-0560">Oxidoreductase</keyword>
<evidence type="ECO:0000256" key="7">
    <source>
        <dbReference type="ARBA" id="ARBA00023033"/>
    </source>
</evidence>
<dbReference type="GO" id="GO:0004497">
    <property type="term" value="F:monooxygenase activity"/>
    <property type="evidence" value="ECO:0007669"/>
    <property type="project" value="UniProtKB-KW"/>
</dbReference>
<dbReference type="InterPro" id="IPR050775">
    <property type="entry name" value="FAD-binding_Monooxygenases"/>
</dbReference>
<keyword evidence="3" id="KW-0285">Flavoprotein</keyword>
<dbReference type="InterPro" id="IPR023753">
    <property type="entry name" value="FAD/NAD-binding_dom"/>
</dbReference>
<gene>
    <name evidence="9" type="primary">BVM4</name>
</gene>
<dbReference type="EMBL" id="LC610775">
    <property type="protein sequence ID" value="BCT03374.1"/>
    <property type="molecule type" value="Genomic_DNA"/>
</dbReference>
<dbReference type="Pfam" id="PF07992">
    <property type="entry name" value="Pyr_redox_2"/>
    <property type="match status" value="1"/>
</dbReference>
<evidence type="ECO:0000313" key="9">
    <source>
        <dbReference type="EMBL" id="BCT03374.1"/>
    </source>
</evidence>
<keyword evidence="5" id="KW-0521">NADP</keyword>
<dbReference type="PANTHER" id="PTHR43098:SF4">
    <property type="entry name" value="BLR3857 PROTEIN"/>
    <property type="match status" value="1"/>
</dbReference>
<accession>A0A8E4DIQ2</accession>
<comment type="cofactor">
    <cofactor evidence="1">
        <name>FAD</name>
        <dbReference type="ChEBI" id="CHEBI:57692"/>
    </cofactor>
</comment>
<evidence type="ECO:0000256" key="1">
    <source>
        <dbReference type="ARBA" id="ARBA00001974"/>
    </source>
</evidence>
<keyword evidence="7 9" id="KW-0503">Monooxygenase</keyword>
<organism evidence="9">
    <name type="scientific">Exophiala jeanselmei</name>
    <name type="common">Dematiaceous fungus</name>
    <name type="synonym">Phialophora jeanselmei</name>
    <dbReference type="NCBI Taxonomy" id="5584"/>
    <lineage>
        <taxon>Eukaryota</taxon>
        <taxon>Fungi</taxon>
        <taxon>Dikarya</taxon>
        <taxon>Ascomycota</taxon>
        <taxon>Pezizomycotina</taxon>
        <taxon>Eurotiomycetes</taxon>
        <taxon>Chaetothyriomycetidae</taxon>
        <taxon>Chaetothyriales</taxon>
        <taxon>Herpotrichiellaceae</taxon>
        <taxon>Exophiala</taxon>
    </lineage>
</organism>
<evidence type="ECO:0000256" key="5">
    <source>
        <dbReference type="ARBA" id="ARBA00022857"/>
    </source>
</evidence>
<feature type="domain" description="FAD/NAD(P)-binding" evidence="8">
    <location>
        <begin position="89"/>
        <end position="299"/>
    </location>
</feature>
<comment type="similarity">
    <text evidence="2">Belongs to the FAD-binding monooxygenase family.</text>
</comment>
<evidence type="ECO:0000256" key="6">
    <source>
        <dbReference type="ARBA" id="ARBA00023002"/>
    </source>
</evidence>
<name>A0A8E4DIQ2_EXOJE</name>
<keyword evidence="4" id="KW-0274">FAD</keyword>
<sequence length="625" mass="70342">MTEPTVVTTQPTLKSSSSYIRAYAREHGIELDFDPDALKAKYAEEKRKRDNPQGLGQYASVRTSKLLNSYTKDLYADESFTREPVKATYDVVIIGAGYASLMAASHLLERGITNICIIEKGRGFGGTWYWNRYPGVQCDIDSYIYMPLLEETDHIPSQKYVYGPELRHHAEQLADKFGLRPKTLFQTEVLKMTWSEEDLHWKVDTSRNDDIRAQWLLPAPGPLHLPKFPGLEGIDSFKGRHFHSCRWDYNYTGGSPEKAELTGLADKRVGIIGTGATGVQLVPRLGEWAKELYVFQRTPSSIDVRGNKPTDMEWAKTLPKGWQRARQDNFSTLVNGGAVEHDDVEDGWTDIFRSLPGFLGGGETDGDQEALLARIQIADFKKMESIRKRVDDIVKDPKTAASLKPWYNQFCKRPCFHDEYLQTFNKPNVHLVDTEGKGVERVTEKGLVANGKEYELDLIVYATGFEWATDLSSRVGAPIVGRGGQTLTDKFKDGIATFHGWSVHGFPNLTLATFHQAGATPNWTHNMNEVTNNIAHVISECKKRGIRAVEPTEEAEKAWVSECLRVAQGRASFLRDCTPGYFSDEGEIGEKLLRSQPYLAGGPAFFKIIDEWRKEDKLTGLQLST</sequence>
<evidence type="ECO:0000256" key="3">
    <source>
        <dbReference type="ARBA" id="ARBA00022630"/>
    </source>
</evidence>
<dbReference type="PANTHER" id="PTHR43098">
    <property type="entry name" value="L-ORNITHINE N(5)-MONOOXYGENASE-RELATED"/>
    <property type="match status" value="1"/>
</dbReference>
<protein>
    <submittedName>
        <fullName evidence="9">Baeyer-Villiger monooxygenase</fullName>
    </submittedName>
</protein>